<name>H2Z0V7_CIOSA</name>
<dbReference type="AlphaFoldDB" id="H2Z0V7"/>
<feature type="region of interest" description="Disordered" evidence="1">
    <location>
        <begin position="189"/>
        <end position="226"/>
    </location>
</feature>
<proteinExistence type="predicted"/>
<dbReference type="HOGENOM" id="CLU_076497_0_0_1"/>
<keyword evidence="5" id="KW-1185">Reference proteome</keyword>
<evidence type="ECO:0000256" key="2">
    <source>
        <dbReference type="SAM" id="Phobius"/>
    </source>
</evidence>
<accession>H2Z0V7</accession>
<reference evidence="4" key="3">
    <citation type="submission" date="2025-09" db="UniProtKB">
        <authorList>
            <consortium name="Ensembl"/>
        </authorList>
    </citation>
    <scope>IDENTIFICATION</scope>
</reference>
<organism evidence="4 5">
    <name type="scientific">Ciona savignyi</name>
    <name type="common">Pacific transparent sea squirt</name>
    <dbReference type="NCBI Taxonomy" id="51511"/>
    <lineage>
        <taxon>Eukaryota</taxon>
        <taxon>Metazoa</taxon>
        <taxon>Chordata</taxon>
        <taxon>Tunicata</taxon>
        <taxon>Ascidiacea</taxon>
        <taxon>Phlebobranchia</taxon>
        <taxon>Cionidae</taxon>
        <taxon>Ciona</taxon>
    </lineage>
</organism>
<evidence type="ECO:0000313" key="4">
    <source>
        <dbReference type="Ensembl" id="ENSCSAVP00000011219.1"/>
    </source>
</evidence>
<keyword evidence="3" id="KW-0732">Signal</keyword>
<dbReference type="InParanoid" id="H2Z0V7"/>
<dbReference type="Ensembl" id="ENSCSAVT00000011350.1">
    <property type="protein sequence ID" value="ENSCSAVP00000011219.1"/>
    <property type="gene ID" value="ENSCSAVG00000006563.1"/>
</dbReference>
<keyword evidence="2" id="KW-0812">Transmembrane</keyword>
<sequence length="226" mass="25113">MSIFAALFATTMFALETIGAINAQYAANWYRYNGYYCTPYYKESYYQSSTYVPTCNSPTRPSEYIESVYIPSTYVSCNYYNDYSNGGVGMSTLHGFMAFYAFVELIVAIVHSVYCCKYKCGPQSSSATRPVVQYVYQHPITQQMPGSNVSHPGGIPMAGAYTTAGTVPYQIQPVPHMYTNQDNMMINQHNTGNPVMTSPNPMTSHDATSSGNTSLPKYSEIPQTQQ</sequence>
<feature type="chain" id="PRO_5003578171" evidence="3">
    <location>
        <begin position="24"/>
        <end position="226"/>
    </location>
</feature>
<feature type="transmembrane region" description="Helical" evidence="2">
    <location>
        <begin position="97"/>
        <end position="116"/>
    </location>
</feature>
<reference evidence="4" key="2">
    <citation type="submission" date="2025-08" db="UniProtKB">
        <authorList>
            <consortium name="Ensembl"/>
        </authorList>
    </citation>
    <scope>IDENTIFICATION</scope>
</reference>
<protein>
    <submittedName>
        <fullName evidence="4">Uncharacterized protein</fullName>
    </submittedName>
</protein>
<evidence type="ECO:0000256" key="1">
    <source>
        <dbReference type="SAM" id="MobiDB-lite"/>
    </source>
</evidence>
<evidence type="ECO:0000256" key="3">
    <source>
        <dbReference type="SAM" id="SignalP"/>
    </source>
</evidence>
<keyword evidence="2" id="KW-0472">Membrane</keyword>
<reference evidence="5" key="1">
    <citation type="submission" date="2003-08" db="EMBL/GenBank/DDBJ databases">
        <authorList>
            <person name="Birren B."/>
            <person name="Nusbaum C."/>
            <person name="Abebe A."/>
            <person name="Abouelleil A."/>
            <person name="Adekoya E."/>
            <person name="Ait-zahra M."/>
            <person name="Allen N."/>
            <person name="Allen T."/>
            <person name="An P."/>
            <person name="Anderson M."/>
            <person name="Anderson S."/>
            <person name="Arachchi H."/>
            <person name="Armbruster J."/>
            <person name="Bachantsang P."/>
            <person name="Baldwin J."/>
            <person name="Barry A."/>
            <person name="Bayul T."/>
            <person name="Blitshsteyn B."/>
            <person name="Bloom T."/>
            <person name="Blye J."/>
            <person name="Boguslavskiy L."/>
            <person name="Borowsky M."/>
            <person name="Boukhgalter B."/>
            <person name="Brunache A."/>
            <person name="Butler J."/>
            <person name="Calixte N."/>
            <person name="Calvo S."/>
            <person name="Camarata J."/>
            <person name="Campo K."/>
            <person name="Chang J."/>
            <person name="Cheshatsang Y."/>
            <person name="Citroen M."/>
            <person name="Collymore A."/>
            <person name="Considine T."/>
            <person name="Cook A."/>
            <person name="Cooke P."/>
            <person name="Corum B."/>
            <person name="Cuomo C."/>
            <person name="David R."/>
            <person name="Dawoe T."/>
            <person name="Degray S."/>
            <person name="Dodge S."/>
            <person name="Dooley K."/>
            <person name="Dorje P."/>
            <person name="Dorjee K."/>
            <person name="Dorris L."/>
            <person name="Duffey N."/>
            <person name="Dupes A."/>
            <person name="Elkins T."/>
            <person name="Engels R."/>
            <person name="Erickson J."/>
            <person name="Farina A."/>
            <person name="Faro S."/>
            <person name="Ferreira P."/>
            <person name="Fischer H."/>
            <person name="Fitzgerald M."/>
            <person name="Foley K."/>
            <person name="Gage D."/>
            <person name="Galagan J."/>
            <person name="Gearin G."/>
            <person name="Gnerre S."/>
            <person name="Gnirke A."/>
            <person name="Goyette A."/>
            <person name="Graham J."/>
            <person name="Grandbois E."/>
            <person name="Gyaltsen K."/>
            <person name="Hafez N."/>
            <person name="Hagopian D."/>
            <person name="Hagos B."/>
            <person name="Hall J."/>
            <person name="Hatcher B."/>
            <person name="Heller A."/>
            <person name="Higgins H."/>
            <person name="Honan T."/>
            <person name="Horn A."/>
            <person name="Houde N."/>
            <person name="Hughes L."/>
            <person name="Hulme W."/>
            <person name="Husby E."/>
            <person name="Iliev I."/>
            <person name="Jaffe D."/>
            <person name="Jones C."/>
            <person name="Kamal M."/>
            <person name="Kamat A."/>
            <person name="Kamvysselis M."/>
            <person name="Karlsson E."/>
            <person name="Kells C."/>
            <person name="Kieu A."/>
            <person name="Kisner P."/>
            <person name="Kodira C."/>
            <person name="Kulbokas E."/>
            <person name="Labutti K."/>
            <person name="Lama D."/>
            <person name="Landers T."/>
            <person name="Leger J."/>
            <person name="Levine S."/>
            <person name="Lewis D."/>
            <person name="Lewis T."/>
            <person name="Lindblad-toh K."/>
            <person name="Liu X."/>
            <person name="Lokyitsang T."/>
            <person name="Lokyitsang Y."/>
            <person name="Lucien O."/>
            <person name="Lui A."/>
            <person name="Ma L.J."/>
            <person name="Mabbitt R."/>
            <person name="Macdonald J."/>
            <person name="Maclean C."/>
            <person name="Major J."/>
            <person name="Manning J."/>
            <person name="Marabella R."/>
            <person name="Maru K."/>
            <person name="Matthews C."/>
            <person name="Mauceli E."/>
            <person name="Mccarthy M."/>
            <person name="Mcdonough S."/>
            <person name="Mcghee T."/>
            <person name="Meldrim J."/>
            <person name="Meneus L."/>
            <person name="Mesirov J."/>
            <person name="Mihalev A."/>
            <person name="Mihova T."/>
            <person name="Mikkelsen T."/>
            <person name="Mlenga V."/>
            <person name="Moru K."/>
            <person name="Mozes J."/>
            <person name="Mulrain L."/>
            <person name="Munson G."/>
            <person name="Naylor J."/>
            <person name="Newes C."/>
            <person name="Nguyen C."/>
            <person name="Nguyen N."/>
            <person name="Nguyen T."/>
            <person name="Nicol R."/>
            <person name="Nielsen C."/>
            <person name="Nizzari M."/>
            <person name="Norbu C."/>
            <person name="Norbu N."/>
            <person name="O'donnell P."/>
            <person name="Okoawo O."/>
            <person name="O'leary S."/>
            <person name="Omotosho B."/>
            <person name="O'neill K."/>
            <person name="Osman S."/>
            <person name="Parker S."/>
            <person name="Perrin D."/>
            <person name="Phunkhang P."/>
            <person name="Piqani B."/>
            <person name="Purcell S."/>
            <person name="Rachupka T."/>
            <person name="Ramasamy U."/>
            <person name="Rameau R."/>
            <person name="Ray V."/>
            <person name="Raymond C."/>
            <person name="Retta R."/>
            <person name="Richardson S."/>
            <person name="Rise C."/>
            <person name="Rodriguez J."/>
            <person name="Rogers J."/>
            <person name="Rogov P."/>
            <person name="Rutman M."/>
            <person name="Schupbach R."/>
            <person name="Seaman C."/>
            <person name="Settipalli S."/>
            <person name="Sharpe T."/>
            <person name="Sheridan J."/>
            <person name="Sherpa N."/>
            <person name="Shi J."/>
            <person name="Smirnov S."/>
            <person name="Smith C."/>
            <person name="Sougnez C."/>
            <person name="Spencer B."/>
            <person name="Stalker J."/>
            <person name="Stange-thomann N."/>
            <person name="Stavropoulos S."/>
            <person name="Stetson K."/>
            <person name="Stone C."/>
            <person name="Stone S."/>
            <person name="Stubbs M."/>
            <person name="Talamas J."/>
            <person name="Tchuinga P."/>
            <person name="Tenzing P."/>
            <person name="Tesfaye S."/>
            <person name="Theodore J."/>
            <person name="Thoulutsang Y."/>
            <person name="Topham K."/>
            <person name="Towey S."/>
            <person name="Tsamla T."/>
            <person name="Tsomo N."/>
            <person name="Vallee D."/>
            <person name="Vassiliev H."/>
            <person name="Venkataraman V."/>
            <person name="Vinson J."/>
            <person name="Vo A."/>
            <person name="Wade C."/>
            <person name="Wang S."/>
            <person name="Wangchuk T."/>
            <person name="Wangdi T."/>
            <person name="Whittaker C."/>
            <person name="Wilkinson J."/>
            <person name="Wu Y."/>
            <person name="Wyman D."/>
            <person name="Yadav S."/>
            <person name="Yang S."/>
            <person name="Yang X."/>
            <person name="Yeager S."/>
            <person name="Yee E."/>
            <person name="Young G."/>
            <person name="Zainoun J."/>
            <person name="Zembeck L."/>
            <person name="Zimmer A."/>
            <person name="Zody M."/>
            <person name="Lander E."/>
        </authorList>
    </citation>
    <scope>NUCLEOTIDE SEQUENCE [LARGE SCALE GENOMIC DNA]</scope>
</reference>
<dbReference type="Proteomes" id="UP000007875">
    <property type="component" value="Unassembled WGS sequence"/>
</dbReference>
<evidence type="ECO:0000313" key="5">
    <source>
        <dbReference type="Proteomes" id="UP000007875"/>
    </source>
</evidence>
<dbReference type="GeneTree" id="ENSGT01150000290033"/>
<feature type="signal peptide" evidence="3">
    <location>
        <begin position="1"/>
        <end position="23"/>
    </location>
</feature>
<keyword evidence="2" id="KW-1133">Transmembrane helix</keyword>